<evidence type="ECO:0000313" key="2">
    <source>
        <dbReference type="Proteomes" id="UP000664521"/>
    </source>
</evidence>
<accession>A0A8H3G2I5</accession>
<proteinExistence type="predicted"/>
<reference evidence="1" key="1">
    <citation type="submission" date="2021-03" db="EMBL/GenBank/DDBJ databases">
        <authorList>
            <person name="Tagirdzhanova G."/>
        </authorList>
    </citation>
    <scope>NUCLEOTIDE SEQUENCE</scope>
</reference>
<dbReference type="InterPro" id="IPR016024">
    <property type="entry name" value="ARM-type_fold"/>
</dbReference>
<organism evidence="1 2">
    <name type="scientific">Heterodermia speciosa</name>
    <dbReference type="NCBI Taxonomy" id="116794"/>
    <lineage>
        <taxon>Eukaryota</taxon>
        <taxon>Fungi</taxon>
        <taxon>Dikarya</taxon>
        <taxon>Ascomycota</taxon>
        <taxon>Pezizomycotina</taxon>
        <taxon>Lecanoromycetes</taxon>
        <taxon>OSLEUM clade</taxon>
        <taxon>Lecanoromycetidae</taxon>
        <taxon>Caliciales</taxon>
        <taxon>Physciaceae</taxon>
        <taxon>Heterodermia</taxon>
    </lineage>
</organism>
<name>A0A8H3G2I5_9LECA</name>
<comment type="caution">
    <text evidence="1">The sequence shown here is derived from an EMBL/GenBank/DDBJ whole genome shotgun (WGS) entry which is preliminary data.</text>
</comment>
<dbReference type="InterPro" id="IPR040144">
    <property type="entry name" value="RAP1GDS1"/>
</dbReference>
<dbReference type="SUPFAM" id="SSF48371">
    <property type="entry name" value="ARM repeat"/>
    <property type="match status" value="1"/>
</dbReference>
<dbReference type="InterPro" id="IPR011989">
    <property type="entry name" value="ARM-like"/>
</dbReference>
<gene>
    <name evidence="1" type="ORF">HETSPECPRED_008710</name>
</gene>
<dbReference type="OrthoDB" id="26149at2759"/>
<dbReference type="AlphaFoldDB" id="A0A8H3G2I5"/>
<dbReference type="Proteomes" id="UP000664521">
    <property type="component" value="Unassembled WGS sequence"/>
</dbReference>
<dbReference type="EMBL" id="CAJPDS010000069">
    <property type="protein sequence ID" value="CAF9933599.1"/>
    <property type="molecule type" value="Genomic_DNA"/>
</dbReference>
<keyword evidence="2" id="KW-1185">Reference proteome</keyword>
<evidence type="ECO:0000313" key="1">
    <source>
        <dbReference type="EMBL" id="CAF9933599.1"/>
    </source>
</evidence>
<dbReference type="Gene3D" id="1.25.10.10">
    <property type="entry name" value="Leucine-rich Repeat Variant"/>
    <property type="match status" value="2"/>
</dbReference>
<dbReference type="GO" id="GO:0005085">
    <property type="term" value="F:guanyl-nucleotide exchange factor activity"/>
    <property type="evidence" value="ECO:0007669"/>
    <property type="project" value="InterPro"/>
</dbReference>
<dbReference type="PANTHER" id="PTHR10957">
    <property type="entry name" value="RAP1 GTPASE-GDP DISSOCIATION STIMULATOR 1"/>
    <property type="match status" value="1"/>
</dbReference>
<sequence length="676" mass="75743">MSMESTMDNEIPWNLFRDFPAPSTLPMLQRLHQDSPSAFLKALTFLADGSRIEERREAYGETGLLEYFLETQATATEQEVRRECLRAIANACADTGKLISYALDNNRDRATSSRYFRAILGNLTHETTIHVALACLYNVSLDYDPAQHALRENALFLKLIALLDDPVLRQGGFSYAELSSVLHHITGLLSFAVEEYDVDQSPDSVLKTLFRYVVQGDPATEEIISLRGAVVVHLMHDRFKRLLFDQDLFETFLVSILRSFGYTGISRTELPDAFTLETPLDEDLEDIESTQVSLIASLRDLSSSQMFFEAYPFESAITSKCFSWLGSENPSLQLISCCILSNYARAKEEWAHSLVVAHNSHLRLVQLCTPTLDSRIALAALEFLLQLARPPGNRVRICKHEFLEMMSSIWLKTSIDSGELIRTQYASVAVLLGLICDCPQAIQQLVAHRALNTARAGFIGPDSHLQSLMLCFIRSNDRKVKLEIAKVIVEISKTLARLVPVSNGLQDDSVATSPNLDLLWQECLSVDPAFVRPIELLVSQTEDLGMQAQGYFTLVILARQKLGVMMVRDVLLHRSVFESLVYAVSKQSLRRPDGNPSSERIGPAQWAAIQRSVHENARCLVRDIVECKDIQLSPEWMEILSDLSLGRFDDVSRLVTRAMPLLVDGSSTTTGAIYTE</sequence>
<protein>
    <submittedName>
        <fullName evidence="1">Uncharacterized protein</fullName>
    </submittedName>
</protein>